<dbReference type="AlphaFoldDB" id="A0A843UAV4"/>
<protein>
    <submittedName>
        <fullName evidence="1">Uncharacterized protein</fullName>
    </submittedName>
</protein>
<organism evidence="1 2">
    <name type="scientific">Colocasia esculenta</name>
    <name type="common">Wild taro</name>
    <name type="synonym">Arum esculentum</name>
    <dbReference type="NCBI Taxonomy" id="4460"/>
    <lineage>
        <taxon>Eukaryota</taxon>
        <taxon>Viridiplantae</taxon>
        <taxon>Streptophyta</taxon>
        <taxon>Embryophyta</taxon>
        <taxon>Tracheophyta</taxon>
        <taxon>Spermatophyta</taxon>
        <taxon>Magnoliopsida</taxon>
        <taxon>Liliopsida</taxon>
        <taxon>Araceae</taxon>
        <taxon>Aroideae</taxon>
        <taxon>Colocasieae</taxon>
        <taxon>Colocasia</taxon>
    </lineage>
</organism>
<comment type="caution">
    <text evidence="1">The sequence shown here is derived from an EMBL/GenBank/DDBJ whole genome shotgun (WGS) entry which is preliminary data.</text>
</comment>
<evidence type="ECO:0000313" key="2">
    <source>
        <dbReference type="Proteomes" id="UP000652761"/>
    </source>
</evidence>
<sequence>MATRFPCKHSKLTPKGQTCRPSTQVRWLTQPPTRFMLTPLVGHETDQVKHLRHVYVDSQEVVVDSYCPPRTNLWGLNTVCRQIRVGCRQMKTICR</sequence>
<dbReference type="Proteomes" id="UP000652761">
    <property type="component" value="Unassembled WGS sequence"/>
</dbReference>
<dbReference type="EMBL" id="NMUH01000446">
    <property type="protein sequence ID" value="MQL79296.1"/>
    <property type="molecule type" value="Genomic_DNA"/>
</dbReference>
<proteinExistence type="predicted"/>
<reference evidence="1" key="1">
    <citation type="submission" date="2017-07" db="EMBL/GenBank/DDBJ databases">
        <title>Taro Niue Genome Assembly and Annotation.</title>
        <authorList>
            <person name="Atibalentja N."/>
            <person name="Keating K."/>
            <person name="Fields C.J."/>
        </authorList>
    </citation>
    <scope>NUCLEOTIDE SEQUENCE</scope>
    <source>
        <strain evidence="1">Niue_2</strain>
        <tissue evidence="1">Leaf</tissue>
    </source>
</reference>
<accession>A0A843UAV4</accession>
<evidence type="ECO:0000313" key="1">
    <source>
        <dbReference type="EMBL" id="MQL79296.1"/>
    </source>
</evidence>
<name>A0A843UAV4_COLES</name>
<keyword evidence="2" id="KW-1185">Reference proteome</keyword>
<gene>
    <name evidence="1" type="ORF">Taro_011733</name>
</gene>